<evidence type="ECO:0000256" key="2">
    <source>
        <dbReference type="ARBA" id="ARBA00023315"/>
    </source>
</evidence>
<dbReference type="Pfam" id="PF00583">
    <property type="entry name" value="Acetyltransf_1"/>
    <property type="match status" value="1"/>
</dbReference>
<dbReference type="AlphaFoldDB" id="A0A0P6VJP2"/>
<dbReference type="InterPro" id="IPR016181">
    <property type="entry name" value="Acyl_CoA_acyltransferase"/>
</dbReference>
<evidence type="ECO:0000313" key="5">
    <source>
        <dbReference type="Proteomes" id="UP000048984"/>
    </source>
</evidence>
<gene>
    <name evidence="4" type="ORF">ABB55_03015</name>
</gene>
<evidence type="ECO:0000259" key="3">
    <source>
        <dbReference type="PROSITE" id="PS51186"/>
    </source>
</evidence>
<proteinExistence type="predicted"/>
<dbReference type="PANTHER" id="PTHR43877:SF1">
    <property type="entry name" value="ACETYLTRANSFERASE"/>
    <property type="match status" value="1"/>
</dbReference>
<dbReference type="GO" id="GO:0016747">
    <property type="term" value="F:acyltransferase activity, transferring groups other than amino-acyl groups"/>
    <property type="evidence" value="ECO:0007669"/>
    <property type="project" value="InterPro"/>
</dbReference>
<reference evidence="4 5" key="2">
    <citation type="submission" date="2015-10" db="EMBL/GenBank/DDBJ databases">
        <title>Draft Genome Sequence of Prosthecomicrobium hirschii ATCC 27832.</title>
        <authorList>
            <person name="Daniel J."/>
            <person name="Givan S.A."/>
            <person name="Brun Y.V."/>
            <person name="Brown P.J."/>
        </authorList>
    </citation>
    <scope>NUCLEOTIDE SEQUENCE [LARGE SCALE GENOMIC DNA]</scope>
    <source>
        <strain evidence="4 5">16</strain>
    </source>
</reference>
<keyword evidence="5" id="KW-1185">Reference proteome</keyword>
<dbReference type="EMBL" id="LJYW01000001">
    <property type="protein sequence ID" value="KPL51320.1"/>
    <property type="molecule type" value="Genomic_DNA"/>
</dbReference>
<dbReference type="PANTHER" id="PTHR43877">
    <property type="entry name" value="AMINOALKYLPHOSPHONATE N-ACETYLTRANSFERASE-RELATED-RELATED"/>
    <property type="match status" value="1"/>
</dbReference>
<feature type="domain" description="N-acetyltransferase" evidence="3">
    <location>
        <begin position="13"/>
        <end position="166"/>
    </location>
</feature>
<name>A0A0P6VJP2_9HYPH</name>
<keyword evidence="2" id="KW-0012">Acyltransferase</keyword>
<sequence length="166" mass="17838">MPMPNDAAEAEPLVIRPAEAADLTGIVSLFVDDETGGHGDSLDPALGPLYQAAFARIEASPNDTVFVAVLGARIVGTYQLTFVPTIVHRGRLRAMVESVHVDSRLRSRGIGAAMMRHAEAAARAGGAGILQLTSNKKRLDAHRFYERLGFAKSHEGFKMDLDTDTP</sequence>
<dbReference type="InterPro" id="IPR000182">
    <property type="entry name" value="GNAT_dom"/>
</dbReference>
<dbReference type="RefSeq" id="WP_054357483.1">
    <property type="nucleotide sequence ID" value="NZ_LJYW01000001.1"/>
</dbReference>
<dbReference type="InterPro" id="IPR050832">
    <property type="entry name" value="Bact_Acetyltransf"/>
</dbReference>
<reference evidence="4 5" key="1">
    <citation type="submission" date="2015-09" db="EMBL/GenBank/DDBJ databases">
        <authorList>
            <person name="Jackson K.R."/>
            <person name="Lunt B.L."/>
            <person name="Fisher J.N.B."/>
            <person name="Gardner A.V."/>
            <person name="Bailey M.E."/>
            <person name="Deus L.M."/>
            <person name="Earl A.S."/>
            <person name="Gibby P.D."/>
            <person name="Hartmann K.A."/>
            <person name="Liu J.E."/>
            <person name="Manci A.M."/>
            <person name="Nielsen D.A."/>
            <person name="Solomon M.B."/>
            <person name="Breakwell D.P."/>
            <person name="Burnett S.H."/>
            <person name="Grose J.H."/>
        </authorList>
    </citation>
    <scope>NUCLEOTIDE SEQUENCE [LARGE SCALE GENOMIC DNA]</scope>
    <source>
        <strain evidence="4 5">16</strain>
    </source>
</reference>
<comment type="caution">
    <text evidence="4">The sequence shown here is derived from an EMBL/GenBank/DDBJ whole genome shotgun (WGS) entry which is preliminary data.</text>
</comment>
<dbReference type="PROSITE" id="PS51186">
    <property type="entry name" value="GNAT"/>
    <property type="match status" value="1"/>
</dbReference>
<dbReference type="Proteomes" id="UP000048984">
    <property type="component" value="Unassembled WGS sequence"/>
</dbReference>
<evidence type="ECO:0000313" key="4">
    <source>
        <dbReference type="EMBL" id="KPL51320.1"/>
    </source>
</evidence>
<dbReference type="CDD" id="cd04301">
    <property type="entry name" value="NAT_SF"/>
    <property type="match status" value="1"/>
</dbReference>
<dbReference type="Gene3D" id="3.40.630.30">
    <property type="match status" value="1"/>
</dbReference>
<organism evidence="4 5">
    <name type="scientific">Prosthecodimorpha hirschii</name>
    <dbReference type="NCBI Taxonomy" id="665126"/>
    <lineage>
        <taxon>Bacteria</taxon>
        <taxon>Pseudomonadati</taxon>
        <taxon>Pseudomonadota</taxon>
        <taxon>Alphaproteobacteria</taxon>
        <taxon>Hyphomicrobiales</taxon>
        <taxon>Ancalomicrobiaceae</taxon>
        <taxon>Prosthecodimorpha</taxon>
    </lineage>
</organism>
<dbReference type="SUPFAM" id="SSF55729">
    <property type="entry name" value="Acyl-CoA N-acyltransferases (Nat)"/>
    <property type="match status" value="1"/>
</dbReference>
<protein>
    <submittedName>
        <fullName evidence="4">Acetyltransferase</fullName>
    </submittedName>
</protein>
<evidence type="ECO:0000256" key="1">
    <source>
        <dbReference type="ARBA" id="ARBA00022679"/>
    </source>
</evidence>
<accession>A0A0P6VJP2</accession>
<dbReference type="STRING" id="665126.ABB55_03015"/>
<keyword evidence="1 4" id="KW-0808">Transferase</keyword>